<dbReference type="Pfam" id="PF03932">
    <property type="entry name" value="CutC"/>
    <property type="match status" value="1"/>
</dbReference>
<dbReference type="Gene3D" id="3.20.20.380">
    <property type="entry name" value="Copper homeostasis (CutC) domain"/>
    <property type="match status" value="1"/>
</dbReference>
<name>A0ABW4YGS2_9BACL</name>
<sequence>MLIEVIATNIADVHTASASGADRIELVTGIQEGGLTPSAAMIAAAVTAATIPVQVMIRPHSQSFCYSSEDLQIMRNDIQIAKDNGAAGVVLGVLNEQKEIDQAALESLLKVAAGLKVTFHRAFDELDDQFAGLDVLSQYKGEIAQILTSGGKPKAIDALEQLAQLQIAAAKHNIAILGGRGLSPENSKVFVEHTKVKQVHYGSAVRYNNSFMEAINPERIAQIRSIVK</sequence>
<dbReference type="PANTHER" id="PTHR12598:SF0">
    <property type="entry name" value="COPPER HOMEOSTASIS PROTEIN CUTC HOMOLOG"/>
    <property type="match status" value="1"/>
</dbReference>
<dbReference type="PANTHER" id="PTHR12598">
    <property type="entry name" value="COPPER HOMEOSTASIS PROTEIN CUTC"/>
    <property type="match status" value="1"/>
</dbReference>
<dbReference type="InterPro" id="IPR036822">
    <property type="entry name" value="CutC-like_dom_sf"/>
</dbReference>
<dbReference type="InterPro" id="IPR005627">
    <property type="entry name" value="CutC-like"/>
</dbReference>
<keyword evidence="2" id="KW-0963">Cytoplasm</keyword>
<comment type="subcellular location">
    <subcellularLocation>
        <location evidence="2">Cytoplasm</location>
    </subcellularLocation>
</comment>
<comment type="similarity">
    <text evidence="1 2">Belongs to the CutC family.</text>
</comment>
<evidence type="ECO:0000313" key="3">
    <source>
        <dbReference type="EMBL" id="MFD2114940.1"/>
    </source>
</evidence>
<protein>
    <recommendedName>
        <fullName evidence="2">PF03932 family protein CutC</fullName>
    </recommendedName>
</protein>
<accession>A0ABW4YGS2</accession>
<keyword evidence="4" id="KW-1185">Reference proteome</keyword>
<evidence type="ECO:0000256" key="2">
    <source>
        <dbReference type="HAMAP-Rule" id="MF_00795"/>
    </source>
</evidence>
<dbReference type="Proteomes" id="UP001597362">
    <property type="component" value="Unassembled WGS sequence"/>
</dbReference>
<dbReference type="EMBL" id="JBHUHO010000011">
    <property type="protein sequence ID" value="MFD2114940.1"/>
    <property type="molecule type" value="Genomic_DNA"/>
</dbReference>
<reference evidence="4" key="1">
    <citation type="journal article" date="2019" name="Int. J. Syst. Evol. Microbiol.">
        <title>The Global Catalogue of Microorganisms (GCM) 10K type strain sequencing project: providing services to taxonomists for standard genome sequencing and annotation.</title>
        <authorList>
            <consortium name="The Broad Institute Genomics Platform"/>
            <consortium name="The Broad Institute Genome Sequencing Center for Infectious Disease"/>
            <person name="Wu L."/>
            <person name="Ma J."/>
        </authorList>
    </citation>
    <scope>NUCLEOTIDE SEQUENCE [LARGE SCALE GENOMIC DNA]</scope>
    <source>
        <strain evidence="4">GH52</strain>
    </source>
</reference>
<evidence type="ECO:0000256" key="1">
    <source>
        <dbReference type="ARBA" id="ARBA00007768"/>
    </source>
</evidence>
<comment type="caution">
    <text evidence="2">Once thought to be involved in copper homeostasis, experiments in E.coli have shown this is not the case.</text>
</comment>
<evidence type="ECO:0000313" key="4">
    <source>
        <dbReference type="Proteomes" id="UP001597362"/>
    </source>
</evidence>
<organism evidence="3 4">
    <name type="scientific">Paenibacillus yanchengensis</name>
    <dbReference type="NCBI Taxonomy" id="2035833"/>
    <lineage>
        <taxon>Bacteria</taxon>
        <taxon>Bacillati</taxon>
        <taxon>Bacillota</taxon>
        <taxon>Bacilli</taxon>
        <taxon>Bacillales</taxon>
        <taxon>Paenibacillaceae</taxon>
        <taxon>Paenibacillus</taxon>
    </lineage>
</organism>
<dbReference type="HAMAP" id="MF_00795">
    <property type="entry name" value="CutC"/>
    <property type="match status" value="1"/>
</dbReference>
<proteinExistence type="inferred from homology"/>
<dbReference type="RefSeq" id="WP_377769969.1">
    <property type="nucleotide sequence ID" value="NZ_JBHUHO010000011.1"/>
</dbReference>
<dbReference type="SUPFAM" id="SSF110395">
    <property type="entry name" value="CutC-like"/>
    <property type="match status" value="1"/>
</dbReference>
<gene>
    <name evidence="2" type="primary">cutC</name>
    <name evidence="3" type="ORF">ACFSJH_04215</name>
</gene>
<comment type="caution">
    <text evidence="3">The sequence shown here is derived from an EMBL/GenBank/DDBJ whole genome shotgun (WGS) entry which is preliminary data.</text>
</comment>